<evidence type="ECO:0000313" key="2">
    <source>
        <dbReference type="EMBL" id="SNB74830.1"/>
    </source>
</evidence>
<reference evidence="3" key="1">
    <citation type="submission" date="2017-06" db="EMBL/GenBank/DDBJ databases">
        <authorList>
            <person name="Varghese N."/>
            <person name="Submissions S."/>
        </authorList>
    </citation>
    <scope>NUCLEOTIDE SEQUENCE [LARGE SCALE GENOMIC DNA]</scope>
    <source>
        <strain evidence="3">DSM 137</strain>
    </source>
</reference>
<gene>
    <name evidence="2" type="ORF">SAMN06265338_106136</name>
</gene>
<keyword evidence="1" id="KW-1133">Transmembrane helix</keyword>
<dbReference type="OrthoDB" id="10015233at2"/>
<evidence type="ECO:0000256" key="1">
    <source>
        <dbReference type="SAM" id="Phobius"/>
    </source>
</evidence>
<sequence>MTDGARAPSAPARAARSIALGAGFAMVALLALLVSMGFLAGAGYIALLDHLSPRLAALAVAGGAIALALIAALIGRALIAGGAQRLRAAAGASALVALAPHAVRFGLRNARLVGLLSTAAATYFALRGRDRGQA</sequence>
<evidence type="ECO:0000313" key="3">
    <source>
        <dbReference type="Proteomes" id="UP000198418"/>
    </source>
</evidence>
<keyword evidence="1" id="KW-0812">Transmembrane</keyword>
<dbReference type="AlphaFoldDB" id="A0A212RQI5"/>
<proteinExistence type="predicted"/>
<feature type="transmembrane region" description="Helical" evidence="1">
    <location>
        <begin position="20"/>
        <end position="47"/>
    </location>
</feature>
<organism evidence="2 3">
    <name type="scientific">Rhodoblastus acidophilus</name>
    <name type="common">Rhodopseudomonas acidophila</name>
    <dbReference type="NCBI Taxonomy" id="1074"/>
    <lineage>
        <taxon>Bacteria</taxon>
        <taxon>Pseudomonadati</taxon>
        <taxon>Pseudomonadota</taxon>
        <taxon>Alphaproteobacteria</taxon>
        <taxon>Hyphomicrobiales</taxon>
        <taxon>Rhodoblastaceae</taxon>
        <taxon>Rhodoblastus</taxon>
    </lineage>
</organism>
<accession>A0A212RQI5</accession>
<name>A0A212RQI5_RHOAC</name>
<dbReference type="RefSeq" id="WP_111390666.1">
    <property type="nucleotide sequence ID" value="NZ_FYDG01000006.1"/>
</dbReference>
<protein>
    <submittedName>
        <fullName evidence="2">Uncharacterized protein</fullName>
    </submittedName>
</protein>
<keyword evidence="1" id="KW-0472">Membrane</keyword>
<dbReference type="EMBL" id="FYDG01000006">
    <property type="protein sequence ID" value="SNB74830.1"/>
    <property type="molecule type" value="Genomic_DNA"/>
</dbReference>
<dbReference type="Proteomes" id="UP000198418">
    <property type="component" value="Unassembled WGS sequence"/>
</dbReference>
<keyword evidence="3" id="KW-1185">Reference proteome</keyword>
<feature type="transmembrane region" description="Helical" evidence="1">
    <location>
        <begin position="53"/>
        <end position="74"/>
    </location>
</feature>